<organism evidence="1">
    <name type="scientific">Tanacetum cinerariifolium</name>
    <name type="common">Dalmatian daisy</name>
    <name type="synonym">Chrysanthemum cinerariifolium</name>
    <dbReference type="NCBI Taxonomy" id="118510"/>
    <lineage>
        <taxon>Eukaryota</taxon>
        <taxon>Viridiplantae</taxon>
        <taxon>Streptophyta</taxon>
        <taxon>Embryophyta</taxon>
        <taxon>Tracheophyta</taxon>
        <taxon>Spermatophyta</taxon>
        <taxon>Magnoliopsida</taxon>
        <taxon>eudicotyledons</taxon>
        <taxon>Gunneridae</taxon>
        <taxon>Pentapetalae</taxon>
        <taxon>asterids</taxon>
        <taxon>campanulids</taxon>
        <taxon>Asterales</taxon>
        <taxon>Asteraceae</taxon>
        <taxon>Asteroideae</taxon>
        <taxon>Anthemideae</taxon>
        <taxon>Anthemidinae</taxon>
        <taxon>Tanacetum</taxon>
    </lineage>
</organism>
<evidence type="ECO:0000313" key="1">
    <source>
        <dbReference type="EMBL" id="GFC81972.1"/>
    </source>
</evidence>
<gene>
    <name evidence="1" type="ORF">Tci_853942</name>
</gene>
<reference evidence="1" key="1">
    <citation type="journal article" date="2019" name="Sci. Rep.">
        <title>Draft genome of Tanacetum cinerariifolium, the natural source of mosquito coil.</title>
        <authorList>
            <person name="Yamashiro T."/>
            <person name="Shiraishi A."/>
            <person name="Satake H."/>
            <person name="Nakayama K."/>
        </authorList>
    </citation>
    <scope>NUCLEOTIDE SEQUENCE</scope>
</reference>
<accession>A0A699RD04</accession>
<dbReference type="EMBL" id="BKCJ011082123">
    <property type="protein sequence ID" value="GFC81972.1"/>
    <property type="molecule type" value="Genomic_DNA"/>
</dbReference>
<name>A0A699RD04_TANCI</name>
<protein>
    <submittedName>
        <fullName evidence="1">Uncharacterized protein</fullName>
    </submittedName>
</protein>
<sequence>APFIYPEPCYNQDFNFPQDFQNVPQQYRCCDDCGVTHDAYQCQPMNHDYYHEQNSCYDSNSIGFDQSQPQQYTVNHLIFSAHHDLLGSQKKLNMTLTKVTEQMTQLTSTCEMACQLVQKNLEEKQIEEEQAAKAQTWKLPVCYDDDDDEEGYNSLNDNIIFELPPYSAVTPTEPID</sequence>
<comment type="caution">
    <text evidence="1">The sequence shown here is derived from an EMBL/GenBank/DDBJ whole genome shotgun (WGS) entry which is preliminary data.</text>
</comment>
<feature type="non-terminal residue" evidence="1">
    <location>
        <position position="176"/>
    </location>
</feature>
<dbReference type="AlphaFoldDB" id="A0A699RD04"/>
<proteinExistence type="predicted"/>
<feature type="non-terminal residue" evidence="1">
    <location>
        <position position="1"/>
    </location>
</feature>